<dbReference type="Proteomes" id="UP000281192">
    <property type="component" value="Chromosome"/>
</dbReference>
<proteinExistence type="predicted"/>
<sequence length="85" mass="9065">MTRPDPTLSRISGWSLLALGLAAGVVLPHPATTALWSASARAFRRAGDEAMVSRLLSATKFGPRIRRGLKRPTAGMLYYGRAGLA</sequence>
<keyword evidence="4" id="KW-1185">Reference proteome</keyword>
<accession>A0A2N5D7H1</accession>
<dbReference type="AlphaFoldDB" id="A0A2N5D7H1"/>
<reference evidence="1 4" key="2">
    <citation type="submission" date="2018-01" db="EMBL/GenBank/DDBJ databases">
        <title>Complete genome sequence of Caulobacter flavus RHGG3.</title>
        <authorList>
            <person name="Yang E."/>
        </authorList>
    </citation>
    <scope>NUCLEOTIDE SEQUENCE [LARGE SCALE GENOMIC DNA]</scope>
    <source>
        <strain evidence="1 4">RHGG3</strain>
    </source>
</reference>
<dbReference type="EMBL" id="PJRQ01000001">
    <property type="protein sequence ID" value="PLR21992.1"/>
    <property type="molecule type" value="Genomic_DNA"/>
</dbReference>
<dbReference type="EMBL" id="CP026100">
    <property type="protein sequence ID" value="AYV45500.1"/>
    <property type="molecule type" value="Genomic_DNA"/>
</dbReference>
<evidence type="ECO:0000313" key="1">
    <source>
        <dbReference type="EMBL" id="AYV45500.1"/>
    </source>
</evidence>
<dbReference type="RefSeq" id="WP_101711024.1">
    <property type="nucleotide sequence ID" value="NZ_CP026100.1"/>
</dbReference>
<protein>
    <submittedName>
        <fullName evidence="2">Uncharacterized protein</fullName>
    </submittedName>
</protein>
<evidence type="ECO:0000313" key="3">
    <source>
        <dbReference type="Proteomes" id="UP000234483"/>
    </source>
</evidence>
<gene>
    <name evidence="1" type="ORF">C1707_04135</name>
    <name evidence="2" type="ORF">CFHF_00205</name>
</gene>
<organism evidence="2 3">
    <name type="scientific">Caulobacter flavus</name>
    <dbReference type="NCBI Taxonomy" id="1679497"/>
    <lineage>
        <taxon>Bacteria</taxon>
        <taxon>Pseudomonadati</taxon>
        <taxon>Pseudomonadota</taxon>
        <taxon>Alphaproteobacteria</taxon>
        <taxon>Caulobacterales</taxon>
        <taxon>Caulobacteraceae</taxon>
        <taxon>Caulobacter</taxon>
    </lineage>
</organism>
<dbReference type="Proteomes" id="UP000234483">
    <property type="component" value="Unassembled WGS sequence"/>
</dbReference>
<reference evidence="2 3" key="1">
    <citation type="submission" date="2017-12" db="EMBL/GenBank/DDBJ databases">
        <title>The genome sequence of Caulobacter flavus CGMCC1 15093.</title>
        <authorList>
            <person name="Gao J."/>
            <person name="Mao X."/>
            <person name="Sun J."/>
        </authorList>
    </citation>
    <scope>NUCLEOTIDE SEQUENCE [LARGE SCALE GENOMIC DNA]</scope>
    <source>
        <strain evidence="2 3">CGMCC1 15093</strain>
    </source>
</reference>
<evidence type="ECO:0000313" key="4">
    <source>
        <dbReference type="Proteomes" id="UP000281192"/>
    </source>
</evidence>
<name>A0A2N5D7H1_9CAUL</name>
<dbReference type="KEGG" id="cfh:C1707_04135"/>
<evidence type="ECO:0000313" key="2">
    <source>
        <dbReference type="EMBL" id="PLR21992.1"/>
    </source>
</evidence>
<dbReference type="OrthoDB" id="7191799at2"/>